<organism evidence="2 3">
    <name type="scientific">Calocera cornea HHB12733</name>
    <dbReference type="NCBI Taxonomy" id="1353952"/>
    <lineage>
        <taxon>Eukaryota</taxon>
        <taxon>Fungi</taxon>
        <taxon>Dikarya</taxon>
        <taxon>Basidiomycota</taxon>
        <taxon>Agaricomycotina</taxon>
        <taxon>Dacrymycetes</taxon>
        <taxon>Dacrymycetales</taxon>
        <taxon>Dacrymycetaceae</taxon>
        <taxon>Calocera</taxon>
    </lineage>
</organism>
<name>A0A165DD08_9BASI</name>
<dbReference type="Proteomes" id="UP000076842">
    <property type="component" value="Unassembled WGS sequence"/>
</dbReference>
<evidence type="ECO:0000256" key="1">
    <source>
        <dbReference type="SAM" id="MobiDB-lite"/>
    </source>
</evidence>
<reference evidence="2 3" key="1">
    <citation type="journal article" date="2016" name="Mol. Biol. Evol.">
        <title>Comparative Genomics of Early-Diverging Mushroom-Forming Fungi Provides Insights into the Origins of Lignocellulose Decay Capabilities.</title>
        <authorList>
            <person name="Nagy L.G."/>
            <person name="Riley R."/>
            <person name="Tritt A."/>
            <person name="Adam C."/>
            <person name="Daum C."/>
            <person name="Floudas D."/>
            <person name="Sun H."/>
            <person name="Yadav J.S."/>
            <person name="Pangilinan J."/>
            <person name="Larsson K.H."/>
            <person name="Matsuura K."/>
            <person name="Barry K."/>
            <person name="Labutti K."/>
            <person name="Kuo R."/>
            <person name="Ohm R.A."/>
            <person name="Bhattacharya S.S."/>
            <person name="Shirouzu T."/>
            <person name="Yoshinaga Y."/>
            <person name="Martin F.M."/>
            <person name="Grigoriev I.V."/>
            <person name="Hibbett D.S."/>
        </authorList>
    </citation>
    <scope>NUCLEOTIDE SEQUENCE [LARGE SCALE GENOMIC DNA]</scope>
    <source>
        <strain evidence="2 3">HHB12733</strain>
    </source>
</reference>
<gene>
    <name evidence="2" type="ORF">CALCODRAFT_87179</name>
</gene>
<evidence type="ECO:0000313" key="3">
    <source>
        <dbReference type="Proteomes" id="UP000076842"/>
    </source>
</evidence>
<keyword evidence="3" id="KW-1185">Reference proteome</keyword>
<evidence type="ECO:0000313" key="2">
    <source>
        <dbReference type="EMBL" id="KZT52544.1"/>
    </source>
</evidence>
<protein>
    <submittedName>
        <fullName evidence="2">Uncharacterized protein</fullName>
    </submittedName>
</protein>
<dbReference type="InParanoid" id="A0A165DD08"/>
<dbReference type="AlphaFoldDB" id="A0A165DD08"/>
<proteinExistence type="predicted"/>
<dbReference type="EMBL" id="KV424063">
    <property type="protein sequence ID" value="KZT52544.1"/>
    <property type="molecule type" value="Genomic_DNA"/>
</dbReference>
<accession>A0A165DD08</accession>
<sequence>MRALHCTPATLLLPSTARSPSSALPSLRPRSLQPRSGHVRSAQVCYLGRRVNKTARGSRPPFSLSFPIVSSSISGLGVQALHTRRGLADLSWVLLGFVPPPSCVELRDASCSSSGARGLLWRPLGNAAFLSQALVVLYSISAVSRRARKRCAWKLAPHPLSLASIYPVGYLASHIPSHELRSDARQEAAEL</sequence>
<feature type="region of interest" description="Disordered" evidence="1">
    <location>
        <begin position="16"/>
        <end position="36"/>
    </location>
</feature>